<dbReference type="Proteomes" id="UP000299102">
    <property type="component" value="Unassembled WGS sequence"/>
</dbReference>
<evidence type="ECO:0000313" key="2">
    <source>
        <dbReference type="Proteomes" id="UP000299102"/>
    </source>
</evidence>
<evidence type="ECO:0000313" key="1">
    <source>
        <dbReference type="EMBL" id="GBP60328.1"/>
    </source>
</evidence>
<name>A0A4C1X931_EUMVA</name>
<accession>A0A4C1X931</accession>
<organism evidence="1 2">
    <name type="scientific">Eumeta variegata</name>
    <name type="common">Bagworm moth</name>
    <name type="synonym">Eumeta japonica</name>
    <dbReference type="NCBI Taxonomy" id="151549"/>
    <lineage>
        <taxon>Eukaryota</taxon>
        <taxon>Metazoa</taxon>
        <taxon>Ecdysozoa</taxon>
        <taxon>Arthropoda</taxon>
        <taxon>Hexapoda</taxon>
        <taxon>Insecta</taxon>
        <taxon>Pterygota</taxon>
        <taxon>Neoptera</taxon>
        <taxon>Endopterygota</taxon>
        <taxon>Lepidoptera</taxon>
        <taxon>Glossata</taxon>
        <taxon>Ditrysia</taxon>
        <taxon>Tineoidea</taxon>
        <taxon>Psychidae</taxon>
        <taxon>Oiketicinae</taxon>
        <taxon>Eumeta</taxon>
    </lineage>
</organism>
<gene>
    <name evidence="1" type="ORF">EVAR_26740_1</name>
</gene>
<proteinExistence type="predicted"/>
<protein>
    <submittedName>
        <fullName evidence="1">Uncharacterized protein</fullName>
    </submittedName>
</protein>
<dbReference type="EMBL" id="BGZK01000785">
    <property type="protein sequence ID" value="GBP60328.1"/>
    <property type="molecule type" value="Genomic_DNA"/>
</dbReference>
<keyword evidence="2" id="KW-1185">Reference proteome</keyword>
<reference evidence="1 2" key="1">
    <citation type="journal article" date="2019" name="Commun. Biol.">
        <title>The bagworm genome reveals a unique fibroin gene that provides high tensile strength.</title>
        <authorList>
            <person name="Kono N."/>
            <person name="Nakamura H."/>
            <person name="Ohtoshi R."/>
            <person name="Tomita M."/>
            <person name="Numata K."/>
            <person name="Arakawa K."/>
        </authorList>
    </citation>
    <scope>NUCLEOTIDE SEQUENCE [LARGE SCALE GENOMIC DNA]</scope>
</reference>
<sequence length="111" mass="13097">MREGSETKRNNHKIHADKRALCSRVEERYFTLPPAARKDNVKLTLRLDPRRRNEDGGDIYGPLRCLNLPYILRINEHLKSYSSNGIHLSYNYTSMHARTRTVCERERGREI</sequence>
<dbReference type="AlphaFoldDB" id="A0A4C1X931"/>
<comment type="caution">
    <text evidence="1">The sequence shown here is derived from an EMBL/GenBank/DDBJ whole genome shotgun (WGS) entry which is preliminary data.</text>
</comment>